<sequence>MKPAPGLDRTVFDQAPSFQFLPQHFSFAARFGQHAARAAILLNAPGHVGHNSFDRSIRHVLVNGEAGLTQRERHLVAHAVQLTETTDVLLRTDAVRTHDVQHVAYSVFVLMTTESSSERSGIKDSTLPVRKLTILNILANLNF</sequence>
<organism evidence="1 2">
    <name type="scientific">Romanomermis culicivorax</name>
    <name type="common">Nematode worm</name>
    <dbReference type="NCBI Taxonomy" id="13658"/>
    <lineage>
        <taxon>Eukaryota</taxon>
        <taxon>Metazoa</taxon>
        <taxon>Ecdysozoa</taxon>
        <taxon>Nematoda</taxon>
        <taxon>Enoplea</taxon>
        <taxon>Dorylaimia</taxon>
        <taxon>Mermithida</taxon>
        <taxon>Mermithoidea</taxon>
        <taxon>Mermithidae</taxon>
        <taxon>Romanomermis</taxon>
    </lineage>
</organism>
<dbReference type="Proteomes" id="UP000887565">
    <property type="component" value="Unplaced"/>
</dbReference>
<keyword evidence="1" id="KW-1185">Reference proteome</keyword>
<accession>A0A915L3Q3</accession>
<dbReference type="AlphaFoldDB" id="A0A915L3Q3"/>
<name>A0A915L3Q3_ROMCU</name>
<proteinExistence type="predicted"/>
<evidence type="ECO:0000313" key="1">
    <source>
        <dbReference type="Proteomes" id="UP000887565"/>
    </source>
</evidence>
<reference evidence="2" key="1">
    <citation type="submission" date="2022-11" db="UniProtKB">
        <authorList>
            <consortium name="WormBaseParasite"/>
        </authorList>
    </citation>
    <scope>IDENTIFICATION</scope>
</reference>
<evidence type="ECO:0000313" key="2">
    <source>
        <dbReference type="WBParaSite" id="nRc.2.0.1.t44394-RA"/>
    </source>
</evidence>
<protein>
    <submittedName>
        <fullName evidence="2">Uncharacterized protein</fullName>
    </submittedName>
</protein>
<dbReference type="WBParaSite" id="nRc.2.0.1.t44394-RA">
    <property type="protein sequence ID" value="nRc.2.0.1.t44394-RA"/>
    <property type="gene ID" value="nRc.2.0.1.g44394"/>
</dbReference>